<dbReference type="GO" id="GO:0005524">
    <property type="term" value="F:ATP binding"/>
    <property type="evidence" value="ECO:0007669"/>
    <property type="project" value="UniProtKB-KW"/>
</dbReference>
<evidence type="ECO:0000313" key="6">
    <source>
        <dbReference type="Proteomes" id="UP001164557"/>
    </source>
</evidence>
<protein>
    <submittedName>
        <fullName evidence="5">ATP-binding cassette domain-containing protein</fullName>
    </submittedName>
</protein>
<organism evidence="5 6">
    <name type="scientific">Lactobacillus helsingborgensis</name>
    <dbReference type="NCBI Taxonomy" id="1218494"/>
    <lineage>
        <taxon>Bacteria</taxon>
        <taxon>Bacillati</taxon>
        <taxon>Bacillota</taxon>
        <taxon>Bacilli</taxon>
        <taxon>Lactobacillales</taxon>
        <taxon>Lactobacillaceae</taxon>
        <taxon>Lactobacillus</taxon>
    </lineage>
</organism>
<accession>A0AA47GHH8</accession>
<dbReference type="PANTHER" id="PTHR42711">
    <property type="entry name" value="ABC TRANSPORTER ATP-BINDING PROTEIN"/>
    <property type="match status" value="1"/>
</dbReference>
<dbReference type="InterPro" id="IPR003593">
    <property type="entry name" value="AAA+_ATPase"/>
</dbReference>
<reference evidence="5" key="1">
    <citation type="submission" date="2021-09" db="EMBL/GenBank/DDBJ databases">
        <title>Lactobacillus species from Apis mellifera, Switzerland.</title>
        <authorList>
            <person name="Pfister J."/>
            <person name="Brown A."/>
            <person name="Neumann P."/>
            <person name="Collaud A."/>
            <person name="Retschnig G."/>
            <person name="Perreten V."/>
        </authorList>
    </citation>
    <scope>NUCLEOTIDE SEQUENCE</scope>
    <source>
        <strain evidence="5">IBH002</strain>
    </source>
</reference>
<dbReference type="EMBL" id="CP084389">
    <property type="protein sequence ID" value="UZX30262.1"/>
    <property type="molecule type" value="Genomic_DNA"/>
</dbReference>
<dbReference type="Gene3D" id="3.40.50.300">
    <property type="entry name" value="P-loop containing nucleotide triphosphate hydrolases"/>
    <property type="match status" value="1"/>
</dbReference>
<evidence type="ECO:0000313" key="5">
    <source>
        <dbReference type="EMBL" id="UZX30262.1"/>
    </source>
</evidence>
<dbReference type="SUPFAM" id="SSF52540">
    <property type="entry name" value="P-loop containing nucleoside triphosphate hydrolases"/>
    <property type="match status" value="1"/>
</dbReference>
<keyword evidence="2" id="KW-0547">Nucleotide-binding</keyword>
<dbReference type="RefSeq" id="WP_046326960.1">
    <property type="nucleotide sequence ID" value="NZ_BPOZ01000004.1"/>
</dbReference>
<dbReference type="InterPro" id="IPR027417">
    <property type="entry name" value="P-loop_NTPase"/>
</dbReference>
<dbReference type="PANTHER" id="PTHR42711:SF4">
    <property type="entry name" value="ABC TRANSPORTER RELATED"/>
    <property type="match status" value="1"/>
</dbReference>
<dbReference type="Proteomes" id="UP001164557">
    <property type="component" value="Chromosome"/>
</dbReference>
<dbReference type="InterPro" id="IPR050763">
    <property type="entry name" value="ABC_transporter_ATP-binding"/>
</dbReference>
<dbReference type="GO" id="GO:0016887">
    <property type="term" value="F:ATP hydrolysis activity"/>
    <property type="evidence" value="ECO:0007669"/>
    <property type="project" value="InterPro"/>
</dbReference>
<evidence type="ECO:0000256" key="1">
    <source>
        <dbReference type="ARBA" id="ARBA00022448"/>
    </source>
</evidence>
<feature type="domain" description="ABC transporter" evidence="4">
    <location>
        <begin position="26"/>
        <end position="259"/>
    </location>
</feature>
<dbReference type="PROSITE" id="PS50893">
    <property type="entry name" value="ABC_TRANSPORTER_2"/>
    <property type="match status" value="1"/>
</dbReference>
<dbReference type="PROSITE" id="PS00211">
    <property type="entry name" value="ABC_TRANSPORTER_1"/>
    <property type="match status" value="1"/>
</dbReference>
<keyword evidence="6" id="KW-1185">Reference proteome</keyword>
<dbReference type="Pfam" id="PF00005">
    <property type="entry name" value="ABC_tran"/>
    <property type="match status" value="1"/>
</dbReference>
<evidence type="ECO:0000256" key="3">
    <source>
        <dbReference type="ARBA" id="ARBA00022840"/>
    </source>
</evidence>
<dbReference type="AlphaFoldDB" id="A0AA47GHH8"/>
<dbReference type="InterPro" id="IPR017871">
    <property type="entry name" value="ABC_transporter-like_CS"/>
</dbReference>
<name>A0AA47GHH8_9LACO</name>
<evidence type="ECO:0000256" key="2">
    <source>
        <dbReference type="ARBA" id="ARBA00022741"/>
    </source>
</evidence>
<sequence>MGKNAIEVHNLSKEYVINSRGENWAAVAKNIFKPQKSVVKAVQSLNFEIKSGEKVGFIGKNGAGKTTTIKMLTGTLFPSSGYCKVNGYNPVERTNDFKKSISVVMGNRSQLFPDLTPRDYLELLQTMYDIPESVFAKTVANLARILNVTEKLDLQTRKLSLGERMKIEFLAGVATRPKVLFLDEPTIGLDVIAKRDIRKFLVSLNKEENLTVFLTSHDMEDIASICDHLIIVDRGKIIWDGQKQELLNKFSNNKYISFIKSESFNETNIKAKIIDQDDVTTTIKVPAQKVDHVIAQLAQNNQGTDYQINDLKLEDIILELFAEEN</sequence>
<keyword evidence="3 5" id="KW-0067">ATP-binding</keyword>
<proteinExistence type="predicted"/>
<keyword evidence="1" id="KW-0813">Transport</keyword>
<dbReference type="SMART" id="SM00382">
    <property type="entry name" value="AAA"/>
    <property type="match status" value="1"/>
</dbReference>
<gene>
    <name evidence="5" type="ORF">LDX53_03415</name>
</gene>
<evidence type="ECO:0000259" key="4">
    <source>
        <dbReference type="PROSITE" id="PS50893"/>
    </source>
</evidence>
<dbReference type="InterPro" id="IPR003439">
    <property type="entry name" value="ABC_transporter-like_ATP-bd"/>
</dbReference>